<gene>
    <name evidence="5" type="ORF">GQ43DRAFT_409700</name>
</gene>
<comment type="subcellular location">
    <subcellularLocation>
        <location evidence="1">Mitochondrion</location>
    </subcellularLocation>
</comment>
<feature type="domain" description="TACO1/YebC-like second and third" evidence="3">
    <location>
        <begin position="120"/>
        <end position="281"/>
    </location>
</feature>
<dbReference type="InterPro" id="IPR002876">
    <property type="entry name" value="Transcrip_reg_TACO1-like"/>
</dbReference>
<keyword evidence="6" id="KW-1185">Reference proteome</keyword>
<dbReference type="InterPro" id="IPR029072">
    <property type="entry name" value="YebC-like"/>
</dbReference>
<proteinExistence type="inferred from homology"/>
<dbReference type="Gene3D" id="3.30.70.980">
    <property type="match status" value="2"/>
</dbReference>
<dbReference type="EMBL" id="ML993878">
    <property type="protein sequence ID" value="KAF2204362.1"/>
    <property type="molecule type" value="Genomic_DNA"/>
</dbReference>
<dbReference type="HAMAP" id="MF_00693">
    <property type="entry name" value="Transcrip_reg_TACO1"/>
    <property type="match status" value="1"/>
</dbReference>
<comment type="similarity">
    <text evidence="2">Belongs to the TACO1 family.</text>
</comment>
<dbReference type="InterPro" id="IPR049083">
    <property type="entry name" value="TACO1_YebC_N"/>
</dbReference>
<feature type="domain" description="TACO1/YebC-like N-terminal" evidence="4">
    <location>
        <begin position="42"/>
        <end position="112"/>
    </location>
</feature>
<dbReference type="InterPro" id="IPR017856">
    <property type="entry name" value="Integrase-like_N"/>
</dbReference>
<dbReference type="InterPro" id="IPR048300">
    <property type="entry name" value="TACO1_YebC-like_2nd/3rd_dom"/>
</dbReference>
<dbReference type="Gene3D" id="1.10.10.200">
    <property type="match status" value="1"/>
</dbReference>
<name>A0A9P4JS60_9PLEO</name>
<dbReference type="Pfam" id="PF20772">
    <property type="entry name" value="TACO1_YebC_N"/>
    <property type="match status" value="1"/>
</dbReference>
<dbReference type="PANTHER" id="PTHR12532">
    <property type="entry name" value="TRANSLATIONAL ACTIVATOR OF CYTOCHROME C OXIDASE 1"/>
    <property type="match status" value="1"/>
</dbReference>
<dbReference type="Proteomes" id="UP000799536">
    <property type="component" value="Unassembled WGS sequence"/>
</dbReference>
<organism evidence="5 6">
    <name type="scientific">Delitschia confertaspora ATCC 74209</name>
    <dbReference type="NCBI Taxonomy" id="1513339"/>
    <lineage>
        <taxon>Eukaryota</taxon>
        <taxon>Fungi</taxon>
        <taxon>Dikarya</taxon>
        <taxon>Ascomycota</taxon>
        <taxon>Pezizomycotina</taxon>
        <taxon>Dothideomycetes</taxon>
        <taxon>Pleosporomycetidae</taxon>
        <taxon>Pleosporales</taxon>
        <taxon>Delitschiaceae</taxon>
        <taxon>Delitschia</taxon>
    </lineage>
</organism>
<accession>A0A9P4JS60</accession>
<evidence type="ECO:0000256" key="1">
    <source>
        <dbReference type="ARBA" id="ARBA00004173"/>
    </source>
</evidence>
<dbReference type="AlphaFoldDB" id="A0A9P4JS60"/>
<evidence type="ECO:0000256" key="2">
    <source>
        <dbReference type="ARBA" id="ARBA00008724"/>
    </source>
</evidence>
<dbReference type="GO" id="GO:0005739">
    <property type="term" value="C:mitochondrion"/>
    <property type="evidence" value="ECO:0007669"/>
    <property type="project" value="UniProtKB-SubCell"/>
</dbReference>
<dbReference type="SUPFAM" id="SSF75625">
    <property type="entry name" value="YebC-like"/>
    <property type="match status" value="1"/>
</dbReference>
<evidence type="ECO:0000313" key="6">
    <source>
        <dbReference type="Proteomes" id="UP000799536"/>
    </source>
</evidence>
<evidence type="ECO:0000313" key="5">
    <source>
        <dbReference type="EMBL" id="KAF2204362.1"/>
    </source>
</evidence>
<dbReference type="Pfam" id="PF01709">
    <property type="entry name" value="Transcrip_reg"/>
    <property type="match status" value="1"/>
</dbReference>
<protein>
    <submittedName>
        <fullName evidence="5">DUF28-domain-containing protein</fullName>
    </submittedName>
</protein>
<sequence length="300" mass="32849">MAAPSRFLPRRVLSVEEAARCVCRRPVARYFSSSPPAWSGHSKWATIKHDKAKADNVKNKQRTIIAKDITNAVKISGPNPNTNPRLALALQIAKKAGVPKANIEGAIARGQGISTSGAALESVTLEAILPPSVATIIDCQTDNKLRTLADLRLLVKDMGGNVTPIGYLFEKKGRVVFRKKEGMTLETNEEILDVAMECEVLDIDEDEEGRIVCFTPPAQTKVIAESITEKLGLEIEETEIVYDANPETRVSLDDEEAAQILSKFLGKLEEVPGVQGIYLNWTKGSIPDELWSELQSKADL</sequence>
<dbReference type="FunFam" id="1.10.10.200:FF:000002">
    <property type="entry name" value="Probable transcriptional regulatory protein CLM62_37755"/>
    <property type="match status" value="1"/>
</dbReference>
<dbReference type="OrthoDB" id="2017544at2759"/>
<dbReference type="InterPro" id="IPR026564">
    <property type="entry name" value="Transcrip_reg_TACO1-like_dom3"/>
</dbReference>
<comment type="caution">
    <text evidence="5">The sequence shown here is derived from an EMBL/GenBank/DDBJ whole genome shotgun (WGS) entry which is preliminary data.</text>
</comment>
<reference evidence="5" key="1">
    <citation type="journal article" date="2020" name="Stud. Mycol.">
        <title>101 Dothideomycetes genomes: a test case for predicting lifestyles and emergence of pathogens.</title>
        <authorList>
            <person name="Haridas S."/>
            <person name="Albert R."/>
            <person name="Binder M."/>
            <person name="Bloem J."/>
            <person name="Labutti K."/>
            <person name="Salamov A."/>
            <person name="Andreopoulos B."/>
            <person name="Baker S."/>
            <person name="Barry K."/>
            <person name="Bills G."/>
            <person name="Bluhm B."/>
            <person name="Cannon C."/>
            <person name="Castanera R."/>
            <person name="Culley D."/>
            <person name="Daum C."/>
            <person name="Ezra D."/>
            <person name="Gonzalez J."/>
            <person name="Henrissat B."/>
            <person name="Kuo A."/>
            <person name="Liang C."/>
            <person name="Lipzen A."/>
            <person name="Lutzoni F."/>
            <person name="Magnuson J."/>
            <person name="Mondo S."/>
            <person name="Nolan M."/>
            <person name="Ohm R."/>
            <person name="Pangilinan J."/>
            <person name="Park H.-J."/>
            <person name="Ramirez L."/>
            <person name="Alfaro M."/>
            <person name="Sun H."/>
            <person name="Tritt A."/>
            <person name="Yoshinaga Y."/>
            <person name="Zwiers L.-H."/>
            <person name="Turgeon B."/>
            <person name="Goodwin S."/>
            <person name="Spatafora J."/>
            <person name="Crous P."/>
            <person name="Grigoriev I."/>
        </authorList>
    </citation>
    <scope>NUCLEOTIDE SEQUENCE</scope>
    <source>
        <strain evidence="5">ATCC 74209</strain>
    </source>
</reference>
<dbReference type="PANTHER" id="PTHR12532:SF0">
    <property type="entry name" value="TRANSLATIONAL ACTIVATOR OF CYTOCHROME C OXIDASE 1"/>
    <property type="match status" value="1"/>
</dbReference>
<evidence type="ECO:0000259" key="4">
    <source>
        <dbReference type="Pfam" id="PF20772"/>
    </source>
</evidence>
<evidence type="ECO:0000259" key="3">
    <source>
        <dbReference type="Pfam" id="PF01709"/>
    </source>
</evidence>